<dbReference type="CDD" id="cd07814">
    <property type="entry name" value="SRPBCC_CalC_Aha1-like"/>
    <property type="match status" value="1"/>
</dbReference>
<dbReference type="SUPFAM" id="SSF55961">
    <property type="entry name" value="Bet v1-like"/>
    <property type="match status" value="1"/>
</dbReference>
<comment type="similarity">
    <text evidence="1">Belongs to the AHA1 family.</text>
</comment>
<dbReference type="InterPro" id="IPR023393">
    <property type="entry name" value="START-like_dom_sf"/>
</dbReference>
<comment type="caution">
    <text evidence="3">The sequence shown here is derived from an EMBL/GenBank/DDBJ whole genome shotgun (WGS) entry which is preliminary data.</text>
</comment>
<keyword evidence="4" id="KW-1185">Reference proteome</keyword>
<dbReference type="Gene3D" id="3.30.530.20">
    <property type="match status" value="1"/>
</dbReference>
<dbReference type="InterPro" id="IPR013538">
    <property type="entry name" value="ASHA1/2-like_C"/>
</dbReference>
<name>A0ABS5J763_9BACT</name>
<organism evidence="3 4">
    <name type="scientific">Chitinophaga hostae</name>
    <dbReference type="NCBI Taxonomy" id="2831022"/>
    <lineage>
        <taxon>Bacteria</taxon>
        <taxon>Pseudomonadati</taxon>
        <taxon>Bacteroidota</taxon>
        <taxon>Chitinophagia</taxon>
        <taxon>Chitinophagales</taxon>
        <taxon>Chitinophagaceae</taxon>
        <taxon>Chitinophaga</taxon>
    </lineage>
</organism>
<dbReference type="Proteomes" id="UP000676386">
    <property type="component" value="Unassembled WGS sequence"/>
</dbReference>
<evidence type="ECO:0000313" key="4">
    <source>
        <dbReference type="Proteomes" id="UP000676386"/>
    </source>
</evidence>
<accession>A0ABS5J763</accession>
<sequence length="146" mass="16558">MEGKDFTTTILVDQSPKEVFDAINNVRGWWQGEIKGGTDKLNDEFTYRMGDVHFSKQKVVEITPGKRVVWLITESRISFVSHKEEWLNTKVIFDISKEGEKTKITFTHHGLVPAIECYDGCSGAWGQLVEKSLFSLITKGEGVDVF</sequence>
<reference evidence="3 4" key="1">
    <citation type="submission" date="2021-04" db="EMBL/GenBank/DDBJ databases">
        <title>Chitinophaga sp. nov., isolated from the rhizosphere soil.</title>
        <authorList>
            <person name="He S."/>
        </authorList>
    </citation>
    <scope>NUCLEOTIDE SEQUENCE [LARGE SCALE GENOMIC DNA]</scope>
    <source>
        <strain evidence="3 4">2R12</strain>
    </source>
</reference>
<evidence type="ECO:0000259" key="2">
    <source>
        <dbReference type="Pfam" id="PF08327"/>
    </source>
</evidence>
<evidence type="ECO:0000313" key="3">
    <source>
        <dbReference type="EMBL" id="MBS0031051.1"/>
    </source>
</evidence>
<dbReference type="EMBL" id="JAGTXB010000019">
    <property type="protein sequence ID" value="MBS0031051.1"/>
    <property type="molecule type" value="Genomic_DNA"/>
</dbReference>
<gene>
    <name evidence="3" type="ORF">KE626_27235</name>
</gene>
<proteinExistence type="inferred from homology"/>
<dbReference type="RefSeq" id="WP_211976189.1">
    <property type="nucleotide sequence ID" value="NZ_CBFHAM010000010.1"/>
</dbReference>
<feature type="domain" description="Activator of Hsp90 ATPase homologue 1/2-like C-terminal" evidence="2">
    <location>
        <begin position="16"/>
        <end position="131"/>
    </location>
</feature>
<dbReference type="Pfam" id="PF08327">
    <property type="entry name" value="AHSA1"/>
    <property type="match status" value="1"/>
</dbReference>
<protein>
    <submittedName>
        <fullName evidence="3">SRPBCC domain-containing protein</fullName>
    </submittedName>
</protein>
<evidence type="ECO:0000256" key="1">
    <source>
        <dbReference type="ARBA" id="ARBA00006817"/>
    </source>
</evidence>